<keyword evidence="4" id="KW-1185">Reference proteome</keyword>
<dbReference type="Proteomes" id="UP000578819">
    <property type="component" value="Unassembled WGS sequence"/>
</dbReference>
<evidence type="ECO:0000313" key="4">
    <source>
        <dbReference type="Proteomes" id="UP000578819"/>
    </source>
</evidence>
<accession>A0A7W7WQZ7</accession>
<reference evidence="3 4" key="1">
    <citation type="submission" date="2020-08" db="EMBL/GenBank/DDBJ databases">
        <title>Sequencing the genomes of 1000 actinobacteria strains.</title>
        <authorList>
            <person name="Klenk H.-P."/>
        </authorList>
    </citation>
    <scope>NUCLEOTIDE SEQUENCE [LARGE SCALE GENOMIC DNA]</scope>
    <source>
        <strain evidence="3 4">DSM 45886</strain>
    </source>
</reference>
<feature type="transmembrane region" description="Helical" evidence="2">
    <location>
        <begin position="67"/>
        <end position="88"/>
    </location>
</feature>
<keyword evidence="2" id="KW-1133">Transmembrane helix</keyword>
<dbReference type="AlphaFoldDB" id="A0A7W7WQZ7"/>
<sequence length="175" mass="18174">MLLQQRTALEGAWKVAVPLLRDSGGGRLYVSLARPSWHSAVLVGGLVSMTREGLAVSGLNHRVAVSYLAYAAAAAIALLCGQVVSWYARSERTSRVLSGLLSAAGLILTSVATGPLLMPQSSALVLVLGLTCVGELGYRFGKVGEPAEAQSGVPGWHHGAGRSVAVRTGKGRKSR</sequence>
<keyword evidence="2" id="KW-0472">Membrane</keyword>
<keyword evidence="2" id="KW-0812">Transmembrane</keyword>
<name>A0A7W7WQZ7_9ACTN</name>
<feature type="transmembrane region" description="Helical" evidence="2">
    <location>
        <begin position="100"/>
        <end position="117"/>
    </location>
</feature>
<evidence type="ECO:0000256" key="2">
    <source>
        <dbReference type="SAM" id="Phobius"/>
    </source>
</evidence>
<evidence type="ECO:0008006" key="5">
    <source>
        <dbReference type="Google" id="ProtNLM"/>
    </source>
</evidence>
<organism evidence="3 4">
    <name type="scientific">Micromonospora polyrhachis</name>
    <dbReference type="NCBI Taxonomy" id="1282883"/>
    <lineage>
        <taxon>Bacteria</taxon>
        <taxon>Bacillati</taxon>
        <taxon>Actinomycetota</taxon>
        <taxon>Actinomycetes</taxon>
        <taxon>Micromonosporales</taxon>
        <taxon>Micromonosporaceae</taxon>
        <taxon>Micromonospora</taxon>
    </lineage>
</organism>
<evidence type="ECO:0000313" key="3">
    <source>
        <dbReference type="EMBL" id="MBB4960811.1"/>
    </source>
</evidence>
<feature type="region of interest" description="Disordered" evidence="1">
    <location>
        <begin position="151"/>
        <end position="175"/>
    </location>
</feature>
<dbReference type="EMBL" id="JACHJW010000001">
    <property type="protein sequence ID" value="MBB4960811.1"/>
    <property type="molecule type" value="Genomic_DNA"/>
</dbReference>
<evidence type="ECO:0000256" key="1">
    <source>
        <dbReference type="SAM" id="MobiDB-lite"/>
    </source>
</evidence>
<proteinExistence type="predicted"/>
<comment type="caution">
    <text evidence="3">The sequence shown here is derived from an EMBL/GenBank/DDBJ whole genome shotgun (WGS) entry which is preliminary data.</text>
</comment>
<gene>
    <name evidence="3" type="ORF">FHR38_004544</name>
</gene>
<protein>
    <recommendedName>
        <fullName evidence="5">Low temperature requirement A protein (LtrA)</fullName>
    </recommendedName>
</protein>
<dbReference type="RefSeq" id="WP_184536528.1">
    <property type="nucleotide sequence ID" value="NZ_JACHJW010000001.1"/>
</dbReference>